<evidence type="ECO:0000313" key="2">
    <source>
        <dbReference type="Proteomes" id="UP000827872"/>
    </source>
</evidence>
<organism evidence="1 2">
    <name type="scientific">Sphaerodactylus townsendi</name>
    <dbReference type="NCBI Taxonomy" id="933632"/>
    <lineage>
        <taxon>Eukaryota</taxon>
        <taxon>Metazoa</taxon>
        <taxon>Chordata</taxon>
        <taxon>Craniata</taxon>
        <taxon>Vertebrata</taxon>
        <taxon>Euteleostomi</taxon>
        <taxon>Lepidosauria</taxon>
        <taxon>Squamata</taxon>
        <taxon>Bifurcata</taxon>
        <taxon>Gekkota</taxon>
        <taxon>Sphaerodactylidae</taxon>
        <taxon>Sphaerodactylus</taxon>
    </lineage>
</organism>
<dbReference type="Proteomes" id="UP000827872">
    <property type="component" value="Linkage Group LG03"/>
</dbReference>
<reference evidence="1" key="1">
    <citation type="submission" date="2021-08" db="EMBL/GenBank/DDBJ databases">
        <title>The first chromosome-level gecko genome reveals the dynamic sex chromosomes of Neotropical dwarf geckos (Sphaerodactylidae: Sphaerodactylus).</title>
        <authorList>
            <person name="Pinto B.J."/>
            <person name="Keating S.E."/>
            <person name="Gamble T."/>
        </authorList>
    </citation>
    <scope>NUCLEOTIDE SEQUENCE</scope>
    <source>
        <strain evidence="1">TG3544</strain>
    </source>
</reference>
<accession>A0ACB8ELS9</accession>
<gene>
    <name evidence="1" type="ORF">K3G42_031046</name>
</gene>
<name>A0ACB8ELS9_9SAUR</name>
<comment type="caution">
    <text evidence="1">The sequence shown here is derived from an EMBL/GenBank/DDBJ whole genome shotgun (WGS) entry which is preliminary data.</text>
</comment>
<evidence type="ECO:0000313" key="1">
    <source>
        <dbReference type="EMBL" id="KAH7993450.1"/>
    </source>
</evidence>
<sequence>MGIPLLDSGMFWCNATNRMPRTAAKLSQQWKGLKVKLLAKPKMDEASCPSNQTWLEGTLQSLACEANGTPTPLVLCFKEGATEEFHQEENISRNDSGAYQCKATNSHGTDRWMVTVQVEYRPTISLLAASASLPIRRGASFNITCQAGGSPPAVYT</sequence>
<keyword evidence="2" id="KW-1185">Reference proteome</keyword>
<proteinExistence type="predicted"/>
<protein>
    <submittedName>
        <fullName evidence="1">Uncharacterized protein</fullName>
    </submittedName>
</protein>
<dbReference type="EMBL" id="CM037616">
    <property type="protein sequence ID" value="KAH7993450.1"/>
    <property type="molecule type" value="Genomic_DNA"/>
</dbReference>